<organism evidence="2 3">
    <name type="scientific">Azospirillum picis</name>
    <dbReference type="NCBI Taxonomy" id="488438"/>
    <lineage>
        <taxon>Bacteria</taxon>
        <taxon>Pseudomonadati</taxon>
        <taxon>Pseudomonadota</taxon>
        <taxon>Alphaproteobacteria</taxon>
        <taxon>Rhodospirillales</taxon>
        <taxon>Azospirillaceae</taxon>
        <taxon>Azospirillum</taxon>
    </lineage>
</organism>
<evidence type="ECO:0000256" key="1">
    <source>
        <dbReference type="SAM" id="MobiDB-lite"/>
    </source>
</evidence>
<gene>
    <name evidence="2" type="ORF">QO018_004898</name>
</gene>
<evidence type="ECO:0000313" key="3">
    <source>
        <dbReference type="Proteomes" id="UP001244552"/>
    </source>
</evidence>
<dbReference type="EMBL" id="JAUSVU010000022">
    <property type="protein sequence ID" value="MDQ0536007.1"/>
    <property type="molecule type" value="Genomic_DNA"/>
</dbReference>
<proteinExistence type="predicted"/>
<protein>
    <submittedName>
        <fullName evidence="2">Uncharacterized protein</fullName>
    </submittedName>
</protein>
<reference evidence="2 3" key="1">
    <citation type="submission" date="2023-07" db="EMBL/GenBank/DDBJ databases">
        <title>Genomic Encyclopedia of Type Strains, Phase IV (KMG-IV): sequencing the most valuable type-strain genomes for metagenomic binning, comparative biology and taxonomic classification.</title>
        <authorList>
            <person name="Goeker M."/>
        </authorList>
    </citation>
    <scope>NUCLEOTIDE SEQUENCE [LARGE SCALE GENOMIC DNA]</scope>
    <source>
        <strain evidence="2 3">DSM 19922</strain>
    </source>
</reference>
<dbReference type="Proteomes" id="UP001244552">
    <property type="component" value="Unassembled WGS sequence"/>
</dbReference>
<feature type="region of interest" description="Disordered" evidence="1">
    <location>
        <begin position="64"/>
        <end position="84"/>
    </location>
</feature>
<dbReference type="RefSeq" id="WP_209988318.1">
    <property type="nucleotide sequence ID" value="NZ_JAGINO010000024.1"/>
</dbReference>
<comment type="caution">
    <text evidence="2">The sequence shown here is derived from an EMBL/GenBank/DDBJ whole genome shotgun (WGS) entry which is preliminary data.</text>
</comment>
<name>A0ABU0MRA3_9PROT</name>
<accession>A0ABU0MRA3</accession>
<keyword evidence="3" id="KW-1185">Reference proteome</keyword>
<evidence type="ECO:0000313" key="2">
    <source>
        <dbReference type="EMBL" id="MDQ0536007.1"/>
    </source>
</evidence>
<sequence>MIPISGGYTTYSAEECKRLEMLLQKLEQESLLVRAETSPYLRKMLDARIDDVARRLGLLAALSPNGRRGLADSNNGGLHTQRAH</sequence>